<dbReference type="GO" id="GO:0016787">
    <property type="term" value="F:hydrolase activity"/>
    <property type="evidence" value="ECO:0007669"/>
    <property type="project" value="UniProtKB-KW"/>
</dbReference>
<dbReference type="Proteomes" id="UP000886803">
    <property type="component" value="Unassembled WGS sequence"/>
</dbReference>
<dbReference type="SUPFAM" id="SSF53474">
    <property type="entry name" value="alpha/beta-Hydrolases"/>
    <property type="match status" value="1"/>
</dbReference>
<dbReference type="InterPro" id="IPR050300">
    <property type="entry name" value="GDXG_lipolytic_enzyme"/>
</dbReference>
<evidence type="ECO:0000313" key="4">
    <source>
        <dbReference type="Proteomes" id="UP000886803"/>
    </source>
</evidence>
<dbReference type="InterPro" id="IPR029058">
    <property type="entry name" value="AB_hydrolase_fold"/>
</dbReference>
<organism evidence="3 4">
    <name type="scientific">Candidatus Gemmiger avicola</name>
    <dbReference type="NCBI Taxonomy" id="2838605"/>
    <lineage>
        <taxon>Bacteria</taxon>
        <taxon>Bacillati</taxon>
        <taxon>Bacillota</taxon>
        <taxon>Clostridia</taxon>
        <taxon>Eubacteriales</taxon>
        <taxon>Gemmiger</taxon>
    </lineage>
</organism>
<dbReference type="AlphaFoldDB" id="A0A9D2M6D1"/>
<name>A0A9D2M6D1_9FIRM</name>
<dbReference type="PANTHER" id="PTHR48081:SF6">
    <property type="entry name" value="PEPTIDASE S9 PROLYL OLIGOPEPTIDASE CATALYTIC DOMAIN-CONTAINING PROTEIN"/>
    <property type="match status" value="1"/>
</dbReference>
<evidence type="ECO:0000313" key="3">
    <source>
        <dbReference type="EMBL" id="HJB41476.1"/>
    </source>
</evidence>
<keyword evidence="1 3" id="KW-0378">Hydrolase</keyword>
<protein>
    <submittedName>
        <fullName evidence="3">Alpha/beta hydrolase</fullName>
    </submittedName>
</protein>
<reference evidence="3" key="2">
    <citation type="submission" date="2021-04" db="EMBL/GenBank/DDBJ databases">
        <authorList>
            <person name="Gilroy R."/>
        </authorList>
    </citation>
    <scope>NUCLEOTIDE SEQUENCE</scope>
    <source>
        <strain evidence="3">ChiBcec8-13705</strain>
    </source>
</reference>
<reference evidence="3" key="1">
    <citation type="journal article" date="2021" name="PeerJ">
        <title>Extensive microbial diversity within the chicken gut microbiome revealed by metagenomics and culture.</title>
        <authorList>
            <person name="Gilroy R."/>
            <person name="Ravi A."/>
            <person name="Getino M."/>
            <person name="Pursley I."/>
            <person name="Horton D.L."/>
            <person name="Alikhan N.F."/>
            <person name="Baker D."/>
            <person name="Gharbi K."/>
            <person name="Hall N."/>
            <person name="Watson M."/>
            <person name="Adriaenssens E.M."/>
            <person name="Foster-Nyarko E."/>
            <person name="Jarju S."/>
            <person name="Secka A."/>
            <person name="Antonio M."/>
            <person name="Oren A."/>
            <person name="Chaudhuri R.R."/>
            <person name="La Ragione R."/>
            <person name="Hildebrand F."/>
            <person name="Pallen M.J."/>
        </authorList>
    </citation>
    <scope>NUCLEOTIDE SEQUENCE</scope>
    <source>
        <strain evidence="3">ChiBcec8-13705</strain>
    </source>
</reference>
<proteinExistence type="predicted"/>
<dbReference type="Gene3D" id="3.40.50.1820">
    <property type="entry name" value="alpha/beta hydrolase"/>
    <property type="match status" value="1"/>
</dbReference>
<comment type="caution">
    <text evidence="3">The sequence shown here is derived from an EMBL/GenBank/DDBJ whole genome shotgun (WGS) entry which is preliminary data.</text>
</comment>
<evidence type="ECO:0000259" key="2">
    <source>
        <dbReference type="Pfam" id="PF20434"/>
    </source>
</evidence>
<sequence length="270" mass="28914">MQLYEHTLPGGARLVGYLRDTTDSMPGYDIRPAVVVLPGGGYAFCSPREADPVATAFLAAGYAVFTLYYTVTEWAPAPLTTRPLADAARALLHLRRHAAALRIDPARVAICGFSAGGHLAASSALLTADVEAELGLQAGETLADAQPNAVLLGYPVITAGPFAHKGSIENLAGGDETLRARMSLENQVAPGLPPFFIWHTVADTAVPVENSLLLARALQRCQNRFELHLFADCDHGSSVCTNEVGAPSTHNRAWLPLAIDWLADRFDYHM</sequence>
<dbReference type="PANTHER" id="PTHR48081">
    <property type="entry name" value="AB HYDROLASE SUPERFAMILY PROTEIN C4A8.06C"/>
    <property type="match status" value="1"/>
</dbReference>
<gene>
    <name evidence="3" type="ORF">H9945_03170</name>
</gene>
<accession>A0A9D2M6D1</accession>
<dbReference type="Pfam" id="PF20434">
    <property type="entry name" value="BD-FAE"/>
    <property type="match status" value="1"/>
</dbReference>
<dbReference type="InterPro" id="IPR049492">
    <property type="entry name" value="BD-FAE-like_dom"/>
</dbReference>
<evidence type="ECO:0000256" key="1">
    <source>
        <dbReference type="ARBA" id="ARBA00022801"/>
    </source>
</evidence>
<feature type="domain" description="BD-FAE-like" evidence="2">
    <location>
        <begin position="32"/>
        <end position="218"/>
    </location>
</feature>
<dbReference type="EMBL" id="DWYG01000038">
    <property type="protein sequence ID" value="HJB41476.1"/>
    <property type="molecule type" value="Genomic_DNA"/>
</dbReference>